<proteinExistence type="predicted"/>
<keyword evidence="1" id="KW-0732">Signal</keyword>
<sequence length="164" mass="17072">MTKHTFAAVTLAAGLTLAGIASPALAAPSFGPYGYGGITLGMSAKAAQATGKIVRKPAPGSDACSGWDLKAHRTSRDAVGLYISKNVGVAMIFAPKGVRTPEGIGVGSTQAQLKQAYAKKLRTSASGYPYADVPGNPKAYYYFLLRHGKIYEMGLALDKQDCAN</sequence>
<dbReference type="EMBL" id="JBHMEI010000007">
    <property type="protein sequence ID" value="MFB9202457.1"/>
    <property type="molecule type" value="Genomic_DNA"/>
</dbReference>
<accession>A0ABV5ID40</accession>
<keyword evidence="3" id="KW-1185">Reference proteome</keyword>
<feature type="chain" id="PRO_5045100852" evidence="1">
    <location>
        <begin position="27"/>
        <end position="164"/>
    </location>
</feature>
<evidence type="ECO:0000256" key="1">
    <source>
        <dbReference type="SAM" id="SignalP"/>
    </source>
</evidence>
<evidence type="ECO:0000313" key="2">
    <source>
        <dbReference type="EMBL" id="MFB9202457.1"/>
    </source>
</evidence>
<protein>
    <submittedName>
        <fullName evidence="2">Uncharacterized protein</fullName>
    </submittedName>
</protein>
<organism evidence="2 3">
    <name type="scientific">Nonomuraea spiralis</name>
    <dbReference type="NCBI Taxonomy" id="46182"/>
    <lineage>
        <taxon>Bacteria</taxon>
        <taxon>Bacillati</taxon>
        <taxon>Actinomycetota</taxon>
        <taxon>Actinomycetes</taxon>
        <taxon>Streptosporangiales</taxon>
        <taxon>Streptosporangiaceae</taxon>
        <taxon>Nonomuraea</taxon>
    </lineage>
</organism>
<name>A0ABV5ID40_9ACTN</name>
<dbReference type="Proteomes" id="UP001589647">
    <property type="component" value="Unassembled WGS sequence"/>
</dbReference>
<evidence type="ECO:0000313" key="3">
    <source>
        <dbReference type="Proteomes" id="UP001589647"/>
    </source>
</evidence>
<comment type="caution">
    <text evidence="2">The sequence shown here is derived from an EMBL/GenBank/DDBJ whole genome shotgun (WGS) entry which is preliminary data.</text>
</comment>
<feature type="signal peptide" evidence="1">
    <location>
        <begin position="1"/>
        <end position="26"/>
    </location>
</feature>
<reference evidence="2 3" key="1">
    <citation type="submission" date="2024-09" db="EMBL/GenBank/DDBJ databases">
        <authorList>
            <person name="Sun Q."/>
            <person name="Mori K."/>
        </authorList>
    </citation>
    <scope>NUCLEOTIDE SEQUENCE [LARGE SCALE GENOMIC DNA]</scope>
    <source>
        <strain evidence="2 3">CCM 3426</strain>
    </source>
</reference>
<dbReference type="RefSeq" id="WP_189651639.1">
    <property type="nucleotide sequence ID" value="NZ_BMRC01000021.1"/>
</dbReference>
<gene>
    <name evidence="2" type="ORF">ACFFV7_14755</name>
</gene>